<reference evidence="1 2" key="1">
    <citation type="submission" date="2014-09" db="EMBL/GenBank/DDBJ databases">
        <authorList>
            <person name="Loux Valentin"/>
            <person name="Dugat Thibaut"/>
        </authorList>
    </citation>
    <scope>NUCLEOTIDE SEQUENCE [LARGE SCALE GENOMIC DNA]</scope>
    <source>
        <strain evidence="1 2">BOV-10_179</strain>
    </source>
</reference>
<proteinExistence type="predicted"/>
<organism evidence="1 2">
    <name type="scientific">Anaplasma phagocytophilum</name>
    <name type="common">Ehrlichia phagocytophila</name>
    <dbReference type="NCBI Taxonomy" id="948"/>
    <lineage>
        <taxon>Bacteria</taxon>
        <taxon>Pseudomonadati</taxon>
        <taxon>Pseudomonadota</taxon>
        <taxon>Alphaproteobacteria</taxon>
        <taxon>Rickettsiales</taxon>
        <taxon>Anaplasmataceae</taxon>
        <taxon>Anaplasma</taxon>
        <taxon>phagocytophilum group</taxon>
    </lineage>
</organism>
<evidence type="ECO:0000313" key="2">
    <source>
        <dbReference type="Proteomes" id="UP000055047"/>
    </source>
</evidence>
<accession>A0A098EGC1</accession>
<evidence type="ECO:0000313" key="1">
    <source>
        <dbReference type="EMBL" id="CEG20820.1"/>
    </source>
</evidence>
<gene>
    <name evidence="1" type="ORF">ANAPHAGO_00085</name>
</gene>
<dbReference type="Proteomes" id="UP000055047">
    <property type="component" value="Unassembled WGS sequence"/>
</dbReference>
<sequence length="17" mass="1673">MLALGLVGTSLALLMGI</sequence>
<protein>
    <submittedName>
        <fullName evidence="1">Uncharacterized protein</fullName>
    </submittedName>
</protein>
<dbReference type="EMBL" id="CCXQ01000087">
    <property type="protein sequence ID" value="CEG20820.1"/>
    <property type="molecule type" value="Genomic_DNA"/>
</dbReference>
<dbReference type="AlphaFoldDB" id="A0A098EGC1"/>
<name>A0A098EGC1_ANAPH</name>